<sequence>MNKSLDGQMFLNAMISASNALSNSKNRIDALNVFPVPDGDTGTNMSSTINTAIDNCRNITDESISVVSSSIAKGMLLGARGNSGVILSQIFKGFSMGLSEKNSATVKDLVQALNTAQQKAYGAVLKPVEGTILTVIRETSEMIQKEYKKDFTKVSILDFFTKVLEFMRIACDNTPNKLKILREVGVTDSGGEGLFVIFEGMLSYFQGKPVQISKTTDDINSFINDTEVFDGEFGYCTEFIIDLEEQDKFDKEEFTRQIESIATSLVVVTDENILKVHGHTLKPGQMLNLAQEYGEFIKIKSENMTIQANNSKAIAETKKHVEVVESSECGIISCNLGSGIISKMKEYGCDYIVESGQTQNPSAQDLINAVNAVNAKTVFILPNNSNIILVSQQAAQVITDKNVIVIPSKTQIQGLSAILNFNKENSAEDNLEFMTEAIEEVVTGEVTKAVRSTKIGGVKIKEGEYISILKGNIISSSETYLEAAREIVDNILENDEKELITIYYGDEASQRDAEELANIVQGNYDVEVEIFEGGQPNYHFIIGAE</sequence>
<dbReference type="InterPro" id="IPR019986">
    <property type="entry name" value="YloV-like"/>
</dbReference>
<dbReference type="Pfam" id="PF13684">
    <property type="entry name" value="FakA-like_C"/>
    <property type="match status" value="1"/>
</dbReference>
<name>D5E4P7_MYCCM</name>
<dbReference type="SMART" id="SM01121">
    <property type="entry name" value="Dak1_2"/>
    <property type="match status" value="1"/>
</dbReference>
<gene>
    <name evidence="2" type="primary">dhaK2</name>
    <name evidence="2" type="ordered locus">MCRO_0058</name>
</gene>
<keyword evidence="3" id="KW-1185">Reference proteome</keyword>
<dbReference type="Pfam" id="PF02734">
    <property type="entry name" value="Dak2"/>
    <property type="match status" value="1"/>
</dbReference>
<proteinExistence type="predicted"/>
<dbReference type="PROSITE" id="PS51480">
    <property type="entry name" value="DHAL"/>
    <property type="match status" value="1"/>
</dbReference>
<dbReference type="GO" id="GO:0006071">
    <property type="term" value="P:glycerol metabolic process"/>
    <property type="evidence" value="ECO:0007669"/>
    <property type="project" value="InterPro"/>
</dbReference>
<dbReference type="HOGENOM" id="CLU_017496_1_0_14"/>
<dbReference type="PANTHER" id="PTHR33434">
    <property type="entry name" value="DEGV DOMAIN-CONTAINING PROTEIN DR_1986-RELATED"/>
    <property type="match status" value="1"/>
</dbReference>
<dbReference type="InterPro" id="IPR048394">
    <property type="entry name" value="FakA-like_M"/>
</dbReference>
<dbReference type="GO" id="GO:0004371">
    <property type="term" value="F:glycerone kinase activity"/>
    <property type="evidence" value="ECO:0007669"/>
    <property type="project" value="InterPro"/>
</dbReference>
<dbReference type="EMBL" id="CP001991">
    <property type="protein sequence ID" value="ADE19866.1"/>
    <property type="molecule type" value="Genomic_DNA"/>
</dbReference>
<evidence type="ECO:0000313" key="3">
    <source>
        <dbReference type="Proteomes" id="UP000001845"/>
    </source>
</evidence>
<keyword evidence="2" id="KW-0418">Kinase</keyword>
<dbReference type="InterPro" id="IPR033470">
    <property type="entry name" value="FakA-like_C"/>
</dbReference>
<reference evidence="3" key="1">
    <citation type="submission" date="2010-03" db="EMBL/GenBank/DDBJ databases">
        <title>The complete genome of Mycoplasma crocodyli MP145.</title>
        <authorList>
            <person name="Glass J.I."/>
            <person name="Durkin A.S."/>
            <person name="Hostetler J."/>
            <person name="Jackson J."/>
            <person name="Johnson J."/>
            <person name="May M.A."/>
            <person name="Paralanov V."/>
            <person name="Radune D."/>
            <person name="Szczypinski B."/>
            <person name="Brown D.R."/>
        </authorList>
    </citation>
    <scope>NUCLEOTIDE SEQUENCE [LARGE SCALE GENOMIC DNA]</scope>
    <source>
        <strain evidence="3">ATCC 51981 / MP145</strain>
    </source>
</reference>
<dbReference type="OrthoDB" id="9760324at2"/>
<evidence type="ECO:0000313" key="2">
    <source>
        <dbReference type="EMBL" id="ADE19866.1"/>
    </source>
</evidence>
<dbReference type="Proteomes" id="UP000001845">
    <property type="component" value="Chromosome"/>
</dbReference>
<reference evidence="2 3" key="3">
    <citation type="journal article" date="2011" name="J. Bacteriol.">
        <title>Genome sequences of Mycoplasma alligatoris A21JP2T and Mycoplasma crocodyli MP145T.</title>
        <authorList>
            <person name="Brown D.R."/>
            <person name="Farmerie W.G."/>
            <person name="May M."/>
            <person name="Benders G.A."/>
            <person name="Durkin A.S."/>
            <person name="Hlavinka K."/>
            <person name="Hostetler J."/>
            <person name="Jackson J."/>
            <person name="Johnson J."/>
            <person name="Miller R.H."/>
            <person name="Paralanov V."/>
            <person name="Radune D."/>
            <person name="Szczypinski B."/>
            <person name="Glass J.I."/>
        </authorList>
    </citation>
    <scope>NUCLEOTIDE SEQUENCE [LARGE SCALE GENOMIC DNA]</scope>
    <source>
        <strain evidence="3">ATCC 51981 / MP145</strain>
    </source>
</reference>
<dbReference type="Pfam" id="PF21645">
    <property type="entry name" value="FakA-like_M"/>
    <property type="match status" value="1"/>
</dbReference>
<keyword evidence="2" id="KW-0808">Transferase</keyword>
<dbReference type="SUPFAM" id="SSF101473">
    <property type="entry name" value="DhaL-like"/>
    <property type="match status" value="1"/>
</dbReference>
<protein>
    <submittedName>
        <fullName evidence="2">Dihydroxyacetone (Glycerone) kinase, DhaK2 subunit</fullName>
        <ecNumber evidence="2">2.7.1.-</ecNumber>
    </submittedName>
</protein>
<dbReference type="KEGG" id="mcd:MCRO_0058"/>
<dbReference type="EC" id="2.7.1.-" evidence="2"/>
<evidence type="ECO:0000259" key="1">
    <source>
        <dbReference type="PROSITE" id="PS51480"/>
    </source>
</evidence>
<dbReference type="NCBIfam" id="TIGR03599">
    <property type="entry name" value="YloV"/>
    <property type="match status" value="1"/>
</dbReference>
<feature type="domain" description="DhaL" evidence="1">
    <location>
        <begin position="8"/>
        <end position="203"/>
    </location>
</feature>
<accession>D5E4P7</accession>
<dbReference type="InterPro" id="IPR050270">
    <property type="entry name" value="DegV_domain_contain"/>
</dbReference>
<dbReference type="RefSeq" id="WP_013054642.1">
    <property type="nucleotide sequence ID" value="NC_014014.1"/>
</dbReference>
<dbReference type="SMART" id="SM01120">
    <property type="entry name" value="Dak2"/>
    <property type="match status" value="1"/>
</dbReference>
<dbReference type="Gene3D" id="1.25.40.340">
    <property type="match status" value="1"/>
</dbReference>
<dbReference type="AlphaFoldDB" id="D5E4P7"/>
<organism evidence="2 3">
    <name type="scientific">Mycoplasma crocodyli (strain ATCC 51981 / MP145)</name>
    <dbReference type="NCBI Taxonomy" id="512564"/>
    <lineage>
        <taxon>Bacteria</taxon>
        <taxon>Bacillati</taxon>
        <taxon>Mycoplasmatota</taxon>
        <taxon>Mollicutes</taxon>
        <taxon>Mycoplasmataceae</taxon>
        <taxon>Mycoplasma</taxon>
    </lineage>
</organism>
<dbReference type="STRING" id="512564.MCRO_0058"/>
<dbReference type="InterPro" id="IPR004007">
    <property type="entry name" value="DhaL_dom"/>
</dbReference>
<reference key="2">
    <citation type="submission" date="2010-03" db="EMBL/GenBank/DDBJ databases">
        <authorList>
            <person name="Ma Z."/>
            <person name="Wang X."/>
            <person name="Liu H."/>
        </authorList>
    </citation>
    <scope>NUCLEOTIDE SEQUENCE</scope>
    <source>
        <strain>MP145</strain>
    </source>
</reference>
<dbReference type="PANTHER" id="PTHR33434:SF4">
    <property type="entry name" value="PHOSPHATASE PROTEIN"/>
    <property type="match status" value="1"/>
</dbReference>
<dbReference type="eggNOG" id="COG1461">
    <property type="taxonomic scope" value="Bacteria"/>
</dbReference>
<dbReference type="InterPro" id="IPR036117">
    <property type="entry name" value="DhaL_dom_sf"/>
</dbReference>